<dbReference type="AlphaFoldDB" id="A0A8X6MLV1"/>
<feature type="compositionally biased region" description="Low complexity" evidence="1">
    <location>
        <begin position="52"/>
        <end position="61"/>
    </location>
</feature>
<keyword evidence="3" id="KW-1185">Reference proteome</keyword>
<feature type="compositionally biased region" description="Polar residues" evidence="1">
    <location>
        <begin position="69"/>
        <end position="83"/>
    </location>
</feature>
<protein>
    <submittedName>
        <fullName evidence="2">Uncharacterized protein</fullName>
    </submittedName>
</protein>
<evidence type="ECO:0000256" key="1">
    <source>
        <dbReference type="SAM" id="MobiDB-lite"/>
    </source>
</evidence>
<comment type="caution">
    <text evidence="2">The sequence shown here is derived from an EMBL/GenBank/DDBJ whole genome shotgun (WGS) entry which is preliminary data.</text>
</comment>
<reference evidence="2" key="1">
    <citation type="submission" date="2020-08" db="EMBL/GenBank/DDBJ databases">
        <title>Multicomponent nature underlies the extraordinary mechanical properties of spider dragline silk.</title>
        <authorList>
            <person name="Kono N."/>
            <person name="Nakamura H."/>
            <person name="Mori M."/>
            <person name="Yoshida Y."/>
            <person name="Ohtoshi R."/>
            <person name="Malay A.D."/>
            <person name="Moran D.A.P."/>
            <person name="Tomita M."/>
            <person name="Numata K."/>
            <person name="Arakawa K."/>
        </authorList>
    </citation>
    <scope>NUCLEOTIDE SEQUENCE</scope>
</reference>
<evidence type="ECO:0000313" key="3">
    <source>
        <dbReference type="Proteomes" id="UP000887013"/>
    </source>
</evidence>
<evidence type="ECO:0000313" key="2">
    <source>
        <dbReference type="EMBL" id="GFS65654.1"/>
    </source>
</evidence>
<accession>A0A8X6MLV1</accession>
<sequence>MPATRNASFLCMSINSRLAVSQLLFRITVHSFELRDAIFRASSSQKLYVSPDNSIKKSSSSDIKDNACYPQSQKRLPSKQQETASMRKALATAILNSTLSPNYALKSEPGYTIIISKTMPGSKLMFTPRQTNSRVYNMPHSEIRLLRQVRNVFLQEHWSHQNTAPLGGNKTRIRTLPTKKFANLSHGANDSPMPMDMQND</sequence>
<organism evidence="2 3">
    <name type="scientific">Nephila pilipes</name>
    <name type="common">Giant wood spider</name>
    <name type="synonym">Nephila maculata</name>
    <dbReference type="NCBI Taxonomy" id="299642"/>
    <lineage>
        <taxon>Eukaryota</taxon>
        <taxon>Metazoa</taxon>
        <taxon>Ecdysozoa</taxon>
        <taxon>Arthropoda</taxon>
        <taxon>Chelicerata</taxon>
        <taxon>Arachnida</taxon>
        <taxon>Araneae</taxon>
        <taxon>Araneomorphae</taxon>
        <taxon>Entelegynae</taxon>
        <taxon>Araneoidea</taxon>
        <taxon>Nephilidae</taxon>
        <taxon>Nephila</taxon>
    </lineage>
</organism>
<proteinExistence type="predicted"/>
<dbReference type="EMBL" id="BMAW01048388">
    <property type="protein sequence ID" value="GFS65654.1"/>
    <property type="molecule type" value="Genomic_DNA"/>
</dbReference>
<feature type="region of interest" description="Disordered" evidence="1">
    <location>
        <begin position="50"/>
        <end position="83"/>
    </location>
</feature>
<dbReference type="Proteomes" id="UP000887013">
    <property type="component" value="Unassembled WGS sequence"/>
</dbReference>
<name>A0A8X6MLV1_NEPPI</name>
<gene>
    <name evidence="2" type="ORF">NPIL_1071</name>
</gene>